<dbReference type="Gene3D" id="3.30.420.40">
    <property type="match status" value="2"/>
</dbReference>
<dbReference type="OrthoDB" id="81273at2759"/>
<feature type="transmembrane region" description="Helical" evidence="8">
    <location>
        <begin position="545"/>
        <end position="568"/>
    </location>
</feature>
<dbReference type="OMA" id="EMQSHIN"/>
<feature type="transmembrane region" description="Helical" evidence="8">
    <location>
        <begin position="431"/>
        <end position="451"/>
    </location>
</feature>
<dbReference type="Pfam" id="PF00022">
    <property type="entry name" value="Actin"/>
    <property type="match status" value="1"/>
</dbReference>
<feature type="transmembrane region" description="Helical" evidence="8">
    <location>
        <begin position="138"/>
        <end position="156"/>
    </location>
</feature>
<comment type="catalytic activity">
    <reaction evidence="7">
        <text>ATP + H2O = ADP + phosphate + H(+)</text>
        <dbReference type="Rhea" id="RHEA:13065"/>
        <dbReference type="ChEBI" id="CHEBI:15377"/>
        <dbReference type="ChEBI" id="CHEBI:15378"/>
        <dbReference type="ChEBI" id="CHEBI:30616"/>
        <dbReference type="ChEBI" id="CHEBI:43474"/>
        <dbReference type="ChEBI" id="CHEBI:456216"/>
    </reaction>
</comment>
<evidence type="ECO:0000256" key="8">
    <source>
        <dbReference type="SAM" id="Phobius"/>
    </source>
</evidence>
<feature type="transmembrane region" description="Helical" evidence="8">
    <location>
        <begin position="250"/>
        <end position="271"/>
    </location>
</feature>
<proteinExistence type="inferred from homology"/>
<dbReference type="GO" id="GO:0016020">
    <property type="term" value="C:membrane"/>
    <property type="evidence" value="ECO:0007669"/>
    <property type="project" value="UniProtKB-SubCell"/>
</dbReference>
<feature type="transmembrane region" description="Helical" evidence="8">
    <location>
        <begin position="106"/>
        <end position="126"/>
    </location>
</feature>
<evidence type="ECO:0000256" key="5">
    <source>
        <dbReference type="ARBA" id="ARBA00022989"/>
    </source>
</evidence>
<dbReference type="SUPFAM" id="SSF53067">
    <property type="entry name" value="Actin-like ATPase domain"/>
    <property type="match status" value="1"/>
</dbReference>
<evidence type="ECO:0008006" key="11">
    <source>
        <dbReference type="Google" id="ProtNLM"/>
    </source>
</evidence>
<dbReference type="PANTHER" id="PTHR31585">
    <property type="entry name" value="FOLATE-BIOPTERIN TRANSPORTER 1, CHLOROPLASTIC"/>
    <property type="match status" value="1"/>
</dbReference>
<evidence type="ECO:0000256" key="4">
    <source>
        <dbReference type="ARBA" id="ARBA00022692"/>
    </source>
</evidence>
<accession>A0A067BG63</accession>
<dbReference type="AlphaFoldDB" id="A0A067BG63"/>
<keyword evidence="10" id="KW-1185">Reference proteome</keyword>
<feature type="transmembrane region" description="Helical" evidence="8">
    <location>
        <begin position="73"/>
        <end position="94"/>
    </location>
</feature>
<feature type="transmembrane region" description="Helical" evidence="8">
    <location>
        <begin position="283"/>
        <end position="304"/>
    </location>
</feature>
<keyword evidence="3" id="KW-0813">Transport</keyword>
<dbReference type="EMBL" id="KK583677">
    <property type="protein sequence ID" value="KDO17394.1"/>
    <property type="molecule type" value="Genomic_DNA"/>
</dbReference>
<evidence type="ECO:0000313" key="10">
    <source>
        <dbReference type="Proteomes" id="UP000030745"/>
    </source>
</evidence>
<dbReference type="Pfam" id="PF03092">
    <property type="entry name" value="BT1"/>
    <property type="match status" value="1"/>
</dbReference>
<organism evidence="9 10">
    <name type="scientific">Saprolegnia parasitica (strain CBS 223.65)</name>
    <dbReference type="NCBI Taxonomy" id="695850"/>
    <lineage>
        <taxon>Eukaryota</taxon>
        <taxon>Sar</taxon>
        <taxon>Stramenopiles</taxon>
        <taxon>Oomycota</taxon>
        <taxon>Saprolegniomycetes</taxon>
        <taxon>Saprolegniales</taxon>
        <taxon>Saprolegniaceae</taxon>
        <taxon>Saprolegnia</taxon>
    </lineage>
</organism>
<dbReference type="STRING" id="695850.A0A067BG63"/>
<gene>
    <name evidence="9" type="ORF">SPRG_17178</name>
</gene>
<keyword evidence="5 8" id="KW-1133">Transmembrane helix</keyword>
<dbReference type="KEGG" id="spar:SPRG_17178"/>
<feature type="transmembrane region" description="Helical" evidence="8">
    <location>
        <begin position="363"/>
        <end position="384"/>
    </location>
</feature>
<dbReference type="VEuPathDB" id="FungiDB:SPRG_17178"/>
<evidence type="ECO:0000256" key="2">
    <source>
        <dbReference type="ARBA" id="ARBA00007015"/>
    </source>
</evidence>
<keyword evidence="6 8" id="KW-0472">Membrane</keyword>
<evidence type="ECO:0000256" key="7">
    <source>
        <dbReference type="ARBA" id="ARBA00049360"/>
    </source>
</evidence>
<dbReference type="PANTHER" id="PTHR31585:SF5">
    <property type="entry name" value="RNA-BINDING S4 DOMAIN-CONTAINING PROTEIN"/>
    <property type="match status" value="1"/>
</dbReference>
<dbReference type="InterPro" id="IPR039309">
    <property type="entry name" value="BT1"/>
</dbReference>
<evidence type="ECO:0000256" key="6">
    <source>
        <dbReference type="ARBA" id="ARBA00023136"/>
    </source>
</evidence>
<keyword evidence="4 8" id="KW-0812">Transmembrane</keyword>
<dbReference type="InterPro" id="IPR004000">
    <property type="entry name" value="Actin"/>
</dbReference>
<dbReference type="GeneID" id="24138735"/>
<feature type="transmembrane region" description="Helical" evidence="8">
    <location>
        <begin position="396"/>
        <end position="419"/>
    </location>
</feature>
<dbReference type="Proteomes" id="UP000030745">
    <property type="component" value="Unassembled WGS sequence"/>
</dbReference>
<dbReference type="InterPro" id="IPR036259">
    <property type="entry name" value="MFS_trans_sf"/>
</dbReference>
<comment type="subcellular location">
    <subcellularLocation>
        <location evidence="1">Membrane</location>
        <topology evidence="1">Multi-pass membrane protein</topology>
    </subcellularLocation>
</comment>
<sequence>MVAPVKIWLFDEADLYPKEPSHLTALDTQSYLHASKLITDDALYDDDDPFIDGDALREGGALDLMSREAIGLLGQYAAVGIIYGCLPGLLYPLYVKYLNFSGFQASSYKVLVTLCWSFKVFLGMLTDCFPIGGYKRKPYMLLGWSMCLVSVVLMALNPFPDPYIGTALAGLSPRIIARVRGGNLSVLSKEMQSHINLDAPNQGNFWILLSTLGSFGYMLADVAADAMVVQYAQREPIAIRGRLQSAIYSVRYACSMIPLLLIGFCMNGPQYDGSFNWSMSPNLIFALLALPCVMAMWCCMFLIVEDRDVKPYFRSYLQSLWNLLRLRVMWQICAFRFLSNFFYSFDTTVTLIIPSLWANVQPLTKSITAVLNALLTSVAIYICGRYGLNWNWRVSIALATIGVLVIDASVIFVTTWGVIRNEYFFTISQLAYSLPAGIRFIVSGYCAVEIADIGNEGVVFGLVTTIVNLATPFSTACYKLIDSYLDLSNNDLARDSTHVRWQVTYAFVISYGFKFASLLFLGLLPPQKAAVQKLKRTGGANSYAATAVVVAFFLALLFSVVTNFMALFPRTSCYRIAGGNGQPILQGNRDIKRLADDRQQANLARHSKYAKQSAEELEVNVISHRMQRFAVWFGGSMVASTPEFHRVCHTKAQYEEEGPRIARHNPVFAATM</sequence>
<reference evidence="9 10" key="1">
    <citation type="journal article" date="2013" name="PLoS Genet.">
        <title>Distinctive expansion of potential virulence genes in the genome of the oomycete fish pathogen Saprolegnia parasitica.</title>
        <authorList>
            <person name="Jiang R.H."/>
            <person name="de Bruijn I."/>
            <person name="Haas B.J."/>
            <person name="Belmonte R."/>
            <person name="Lobach L."/>
            <person name="Christie J."/>
            <person name="van den Ackerveken G."/>
            <person name="Bottin A."/>
            <person name="Bulone V."/>
            <person name="Diaz-Moreno S.M."/>
            <person name="Dumas B."/>
            <person name="Fan L."/>
            <person name="Gaulin E."/>
            <person name="Govers F."/>
            <person name="Grenville-Briggs L.J."/>
            <person name="Horner N.R."/>
            <person name="Levin J.Z."/>
            <person name="Mammella M."/>
            <person name="Meijer H.J."/>
            <person name="Morris P."/>
            <person name="Nusbaum C."/>
            <person name="Oome S."/>
            <person name="Phillips A.J."/>
            <person name="van Rooyen D."/>
            <person name="Rzeszutek E."/>
            <person name="Saraiva M."/>
            <person name="Secombes C.J."/>
            <person name="Seidl M.F."/>
            <person name="Snel B."/>
            <person name="Stassen J.H."/>
            <person name="Sykes S."/>
            <person name="Tripathy S."/>
            <person name="van den Berg H."/>
            <person name="Vega-Arreguin J.C."/>
            <person name="Wawra S."/>
            <person name="Young S.K."/>
            <person name="Zeng Q."/>
            <person name="Dieguez-Uribeondo J."/>
            <person name="Russ C."/>
            <person name="Tyler B.M."/>
            <person name="van West P."/>
        </authorList>
    </citation>
    <scope>NUCLEOTIDE SEQUENCE [LARGE SCALE GENOMIC DNA]</scope>
    <source>
        <strain evidence="9 10">CBS 223.65</strain>
    </source>
</reference>
<dbReference type="RefSeq" id="XP_012211898.1">
    <property type="nucleotide sequence ID" value="XM_012356508.1"/>
</dbReference>
<feature type="transmembrane region" description="Helical" evidence="8">
    <location>
        <begin position="205"/>
        <end position="229"/>
    </location>
</feature>
<protein>
    <recommendedName>
        <fullName evidence="11">Transmembrane protein</fullName>
    </recommendedName>
</protein>
<feature type="transmembrane region" description="Helical" evidence="8">
    <location>
        <begin position="501"/>
        <end position="524"/>
    </location>
</feature>
<dbReference type="InterPro" id="IPR043129">
    <property type="entry name" value="ATPase_NBD"/>
</dbReference>
<evidence type="ECO:0000256" key="3">
    <source>
        <dbReference type="ARBA" id="ARBA00022448"/>
    </source>
</evidence>
<evidence type="ECO:0000256" key="1">
    <source>
        <dbReference type="ARBA" id="ARBA00004141"/>
    </source>
</evidence>
<name>A0A067BG63_SAPPC</name>
<evidence type="ECO:0000313" key="9">
    <source>
        <dbReference type="EMBL" id="KDO17394.1"/>
    </source>
</evidence>
<comment type="similarity">
    <text evidence="2">Belongs to the major facilitator superfamily. Folate-biopterin transporter (TC 2.A.71) family.</text>
</comment>
<feature type="transmembrane region" description="Helical" evidence="8">
    <location>
        <begin position="458"/>
        <end position="481"/>
    </location>
</feature>
<dbReference type="SUPFAM" id="SSF103473">
    <property type="entry name" value="MFS general substrate transporter"/>
    <property type="match status" value="1"/>
</dbReference>